<gene>
    <name evidence="2" type="ORF">HELGO_WM17544</name>
</gene>
<feature type="transmembrane region" description="Helical" evidence="1">
    <location>
        <begin position="52"/>
        <end position="70"/>
    </location>
</feature>
<keyword evidence="1" id="KW-0472">Membrane</keyword>
<feature type="transmembrane region" description="Helical" evidence="1">
    <location>
        <begin position="20"/>
        <end position="40"/>
    </location>
</feature>
<sequence length="179" mass="21577">MNFLFSFFYAPLVFFSLRYFDIQIVSSMVFCMSLLWFVLLRKQKDYTRLFPLFYMLVAVMAYSLNAFVVLKILPLLLATFFTLFILVSYLQGKSLILYFAEKFSKIALSQREKRYIHNATLFWFLISLMNVLVHVSMFMQEDLSYWLYYSTFGWYFLFLGAGLMQFVHRKYIFLRNTDV</sequence>
<proteinExistence type="predicted"/>
<feature type="transmembrane region" description="Helical" evidence="1">
    <location>
        <begin position="145"/>
        <end position="167"/>
    </location>
</feature>
<organism evidence="2">
    <name type="scientific">uncultured Sulfurovum sp</name>
    <dbReference type="NCBI Taxonomy" id="269237"/>
    <lineage>
        <taxon>Bacteria</taxon>
        <taxon>Pseudomonadati</taxon>
        <taxon>Campylobacterota</taxon>
        <taxon>Epsilonproteobacteria</taxon>
        <taxon>Campylobacterales</taxon>
        <taxon>Sulfurovaceae</taxon>
        <taxon>Sulfurovum</taxon>
        <taxon>environmental samples</taxon>
    </lineage>
</organism>
<feature type="transmembrane region" description="Helical" evidence="1">
    <location>
        <begin position="121"/>
        <end position="139"/>
    </location>
</feature>
<evidence type="ECO:0000256" key="1">
    <source>
        <dbReference type="SAM" id="Phobius"/>
    </source>
</evidence>
<feature type="transmembrane region" description="Helical" evidence="1">
    <location>
        <begin position="76"/>
        <end position="100"/>
    </location>
</feature>
<reference evidence="2" key="1">
    <citation type="submission" date="2020-01" db="EMBL/GenBank/DDBJ databases">
        <authorList>
            <person name="Meier V. D."/>
            <person name="Meier V D."/>
        </authorList>
    </citation>
    <scope>NUCLEOTIDE SEQUENCE</scope>
    <source>
        <strain evidence="2">HLG_WM_MAG_05</strain>
    </source>
</reference>
<protein>
    <submittedName>
        <fullName evidence="2">Membrane protein</fullName>
    </submittedName>
</protein>
<name>A0A6S6T5Q1_9BACT</name>
<keyword evidence="1" id="KW-0812">Transmembrane</keyword>
<accession>A0A6S6T5Q1</accession>
<keyword evidence="1" id="KW-1133">Transmembrane helix</keyword>
<evidence type="ECO:0000313" key="2">
    <source>
        <dbReference type="EMBL" id="CAA6818551.1"/>
    </source>
</evidence>
<dbReference type="AlphaFoldDB" id="A0A6S6T5Q1"/>
<dbReference type="EMBL" id="CACVAU010000054">
    <property type="protein sequence ID" value="CAA6818551.1"/>
    <property type="molecule type" value="Genomic_DNA"/>
</dbReference>